<protein>
    <submittedName>
        <fullName evidence="1">Uncharacterized protein</fullName>
    </submittedName>
</protein>
<accession>A0A7C6EDS8</accession>
<sequence length="491" mass="55705">MLLLQIVCGIVYAQGNSELNITGSNRQEFWVFKKDYAVNWEDKINVLLEYRNFSGKLGVFWFEPSKPWDEKRKPLRYFDYSLAYAPEKFEILLGNFYETFGQGLVLRTYLDEDFRHDKSLAGLRLIGHLPFNTDLILLGAKLRDVFFQENTYKIMNIQDSSDQLYGIALSNLRFGSGNAFIKVGGNYLRVNRNQDPTPKAFNELFGANLKGTIGPIDLYAEGATRFGTKLGIGGPDRDNYGYYLVGSGAFTGLGLVFEYLDYNGIGFPEGVYHYNDPPTPIRSGVAINRGVDEIGFGIGANATPFSPVFLEASFAQLNTHNKSSQVQEIIGKSKYEPVELPMIFQLGFESMHQKKIEAGTLKRNTEKPNIDLTYTIEDHLFELESEFTWVYELPFDTTEALRYYETGFTLTYGYGEGLILTFGWQFCSKDSLKRYDYMKSWPVAEIAWSINQNNILRVRIGSERGGYTCSGGVCRYEAPFTGIKASLISKF</sequence>
<name>A0A7C6EDS8_UNCW3</name>
<proteinExistence type="predicted"/>
<dbReference type="AlphaFoldDB" id="A0A7C6EDS8"/>
<dbReference type="Pfam" id="PF19494">
    <property type="entry name" value="DUF6029"/>
    <property type="match status" value="2"/>
</dbReference>
<gene>
    <name evidence="1" type="ORF">ENW73_05585</name>
</gene>
<organism evidence="1">
    <name type="scientific">candidate division WOR-3 bacterium</name>
    <dbReference type="NCBI Taxonomy" id="2052148"/>
    <lineage>
        <taxon>Bacteria</taxon>
        <taxon>Bacteria division WOR-3</taxon>
    </lineage>
</organism>
<dbReference type="InterPro" id="IPR046070">
    <property type="entry name" value="DUF6029"/>
</dbReference>
<reference evidence="1" key="1">
    <citation type="journal article" date="2020" name="mSystems">
        <title>Genome- and Community-Level Interaction Insights into Carbon Utilization and Element Cycling Functions of Hydrothermarchaeota in Hydrothermal Sediment.</title>
        <authorList>
            <person name="Zhou Z."/>
            <person name="Liu Y."/>
            <person name="Xu W."/>
            <person name="Pan J."/>
            <person name="Luo Z.H."/>
            <person name="Li M."/>
        </authorList>
    </citation>
    <scope>NUCLEOTIDE SEQUENCE [LARGE SCALE GENOMIC DNA]</scope>
    <source>
        <strain evidence="1">SpSt-876</strain>
    </source>
</reference>
<dbReference type="EMBL" id="DTLI01000138">
    <property type="protein sequence ID" value="HHS52322.1"/>
    <property type="molecule type" value="Genomic_DNA"/>
</dbReference>
<evidence type="ECO:0000313" key="1">
    <source>
        <dbReference type="EMBL" id="HHS52322.1"/>
    </source>
</evidence>
<comment type="caution">
    <text evidence="1">The sequence shown here is derived from an EMBL/GenBank/DDBJ whole genome shotgun (WGS) entry which is preliminary data.</text>
</comment>